<feature type="transmembrane region" description="Helical" evidence="1">
    <location>
        <begin position="222"/>
        <end position="241"/>
    </location>
</feature>
<keyword evidence="3" id="KW-1185">Reference proteome</keyword>
<evidence type="ECO:0000313" key="3">
    <source>
        <dbReference type="Proteomes" id="UP001597414"/>
    </source>
</evidence>
<dbReference type="EMBL" id="JBHUIV010000002">
    <property type="protein sequence ID" value="MFD2200090.1"/>
    <property type="molecule type" value="Genomic_DNA"/>
</dbReference>
<feature type="transmembrane region" description="Helical" evidence="1">
    <location>
        <begin position="425"/>
        <end position="443"/>
    </location>
</feature>
<reference evidence="3" key="1">
    <citation type="journal article" date="2019" name="Int. J. Syst. Evol. Microbiol.">
        <title>The Global Catalogue of Microorganisms (GCM) 10K type strain sequencing project: providing services to taxonomists for standard genome sequencing and annotation.</title>
        <authorList>
            <consortium name="The Broad Institute Genomics Platform"/>
            <consortium name="The Broad Institute Genome Sequencing Center for Infectious Disease"/>
            <person name="Wu L."/>
            <person name="Ma J."/>
        </authorList>
    </citation>
    <scope>NUCLEOTIDE SEQUENCE [LARGE SCALE GENOMIC DNA]</scope>
    <source>
        <strain evidence="3">KCTC 19812</strain>
    </source>
</reference>
<feature type="transmembrane region" description="Helical" evidence="1">
    <location>
        <begin position="55"/>
        <end position="76"/>
    </location>
</feature>
<feature type="transmembrane region" description="Helical" evidence="1">
    <location>
        <begin position="27"/>
        <end position="48"/>
    </location>
</feature>
<dbReference type="Pfam" id="PF02447">
    <property type="entry name" value="GntP_permease"/>
    <property type="match status" value="1"/>
</dbReference>
<feature type="transmembrane region" description="Helical" evidence="1">
    <location>
        <begin position="175"/>
        <end position="194"/>
    </location>
</feature>
<accession>A0ABW5B633</accession>
<evidence type="ECO:0000256" key="1">
    <source>
        <dbReference type="SAM" id="Phobius"/>
    </source>
</evidence>
<comment type="caution">
    <text evidence="2">The sequence shown here is derived from an EMBL/GenBank/DDBJ whole genome shotgun (WGS) entry which is preliminary data.</text>
</comment>
<dbReference type="InterPro" id="IPR003474">
    <property type="entry name" value="Glcn_transporter"/>
</dbReference>
<name>A0ABW5B633_9BACT</name>
<organism evidence="2 3">
    <name type="scientific">Shivajiella indica</name>
    <dbReference type="NCBI Taxonomy" id="872115"/>
    <lineage>
        <taxon>Bacteria</taxon>
        <taxon>Pseudomonadati</taxon>
        <taxon>Bacteroidota</taxon>
        <taxon>Cytophagia</taxon>
        <taxon>Cytophagales</taxon>
        <taxon>Cyclobacteriaceae</taxon>
        <taxon>Shivajiella</taxon>
    </lineage>
</organism>
<dbReference type="Proteomes" id="UP001597414">
    <property type="component" value="Unassembled WGS sequence"/>
</dbReference>
<keyword evidence="1" id="KW-0472">Membrane</keyword>
<feature type="transmembrane region" description="Helical" evidence="1">
    <location>
        <begin position="253"/>
        <end position="276"/>
    </location>
</feature>
<keyword evidence="1" id="KW-0812">Transmembrane</keyword>
<dbReference type="RefSeq" id="WP_380799640.1">
    <property type="nucleotide sequence ID" value="NZ_JBHUIV010000002.1"/>
</dbReference>
<sequence>MILILTILLALAIILLAIVKFDIHPFLALFVTAILYGLLSGMSGDMIIKSISEGFGGVLGSIGLLILLGVFLGTFLEKTGGAIVIAEKILSWIGKKSVTKAMLLSGYVLSIPVFGDSTFIMLNPISKSLSLKGKVPYAATTIAVALGATASHSLVPPTPGPIATAGILEADLGMVIFWGLIISLITLIPSYYFIKKVAYQISLTPTLASVDKEKDNRKYPSAFSSFLPVILPLTLIVLASIAKYPSQPFGDGIFTTIITFLGSPVIALLLGVFLSFTLPDKFDRKLLSSSGWIGEAILIAAPVILITGAGGVFGKMLQNSGIGDLVSNHMGNASWGIFLPFIIAFSLKTAQGSSTVAMITTASIVAPLLSSLGLDSESMRVFAVLATGAGAIAISHANDSFFWAVTQLSGLKISEGNKTHSLGTIIMSFTAIALIFIITQVFYS</sequence>
<proteinExistence type="predicted"/>
<gene>
    <name evidence="2" type="ORF">ACFSKV_00835</name>
</gene>
<protein>
    <submittedName>
        <fullName evidence="2">GntP family permease</fullName>
    </submittedName>
</protein>
<evidence type="ECO:0000313" key="2">
    <source>
        <dbReference type="EMBL" id="MFD2200090.1"/>
    </source>
</evidence>
<keyword evidence="1" id="KW-1133">Transmembrane helix</keyword>
<feature type="transmembrane region" description="Helical" evidence="1">
    <location>
        <begin position="337"/>
        <end position="369"/>
    </location>
</feature>
<dbReference type="PANTHER" id="PTHR30354">
    <property type="entry name" value="GNT FAMILY GLUCONATE TRANSPORTER"/>
    <property type="match status" value="1"/>
</dbReference>
<feature type="transmembrane region" description="Helical" evidence="1">
    <location>
        <begin position="135"/>
        <end position="155"/>
    </location>
</feature>
<dbReference type="PANTHER" id="PTHR30354:SF11">
    <property type="entry name" value="PERMEASE"/>
    <property type="match status" value="1"/>
</dbReference>
<feature type="transmembrane region" description="Helical" evidence="1">
    <location>
        <begin position="101"/>
        <end position="123"/>
    </location>
</feature>
<feature type="transmembrane region" description="Helical" evidence="1">
    <location>
        <begin position="296"/>
        <end position="317"/>
    </location>
</feature>